<evidence type="ECO:0000313" key="1">
    <source>
        <dbReference type="EMBL" id="VEL35556.1"/>
    </source>
</evidence>
<dbReference type="CDD" id="cd00063">
    <property type="entry name" value="FN3"/>
    <property type="match status" value="1"/>
</dbReference>
<dbReference type="EMBL" id="CAAALY010250108">
    <property type="protein sequence ID" value="VEL35556.1"/>
    <property type="molecule type" value="Genomic_DNA"/>
</dbReference>
<dbReference type="Gene3D" id="2.60.40.10">
    <property type="entry name" value="Immunoglobulins"/>
    <property type="match status" value="2"/>
</dbReference>
<dbReference type="InterPro" id="IPR013783">
    <property type="entry name" value="Ig-like_fold"/>
</dbReference>
<sequence length="176" mass="19102">MPAKRLLSQFDESADSFALAGPGRHLTVSRSTGASSSISSPSWSEVRAIARRRLARHWRKYQLPAEGSKVVSVQLSGLEVYTRYSVWVRAMGTQGETSGLGGVLSFTTLEESPGGPPLNVRASAVSNTAVEVSWEQPNRSNGRIEVSNKCYLTGILVKRLILLVRKETLCPGITDV</sequence>
<dbReference type="AlphaFoldDB" id="A0A448XFT8"/>
<dbReference type="InterPro" id="IPR003961">
    <property type="entry name" value="FN3_dom"/>
</dbReference>
<evidence type="ECO:0008006" key="3">
    <source>
        <dbReference type="Google" id="ProtNLM"/>
    </source>
</evidence>
<keyword evidence="2" id="KW-1185">Reference proteome</keyword>
<dbReference type="InterPro" id="IPR036116">
    <property type="entry name" value="FN3_sf"/>
</dbReference>
<accession>A0A448XFT8</accession>
<organism evidence="1 2">
    <name type="scientific">Protopolystoma xenopodis</name>
    <dbReference type="NCBI Taxonomy" id="117903"/>
    <lineage>
        <taxon>Eukaryota</taxon>
        <taxon>Metazoa</taxon>
        <taxon>Spiralia</taxon>
        <taxon>Lophotrochozoa</taxon>
        <taxon>Platyhelminthes</taxon>
        <taxon>Monogenea</taxon>
        <taxon>Polyopisthocotylea</taxon>
        <taxon>Polystomatidea</taxon>
        <taxon>Polystomatidae</taxon>
        <taxon>Protopolystoma</taxon>
    </lineage>
</organism>
<name>A0A448XFT8_9PLAT</name>
<dbReference type="SUPFAM" id="SSF49265">
    <property type="entry name" value="Fibronectin type III"/>
    <property type="match status" value="1"/>
</dbReference>
<protein>
    <recommendedName>
        <fullName evidence="3">Fibronectin type-III domain-containing protein</fullName>
    </recommendedName>
</protein>
<gene>
    <name evidence="1" type="ORF">PXEA_LOCUS28996</name>
</gene>
<dbReference type="Proteomes" id="UP000784294">
    <property type="component" value="Unassembled WGS sequence"/>
</dbReference>
<comment type="caution">
    <text evidence="1">The sequence shown here is derived from an EMBL/GenBank/DDBJ whole genome shotgun (WGS) entry which is preliminary data.</text>
</comment>
<dbReference type="OrthoDB" id="10001713at2759"/>
<evidence type="ECO:0000313" key="2">
    <source>
        <dbReference type="Proteomes" id="UP000784294"/>
    </source>
</evidence>
<proteinExistence type="predicted"/>
<reference evidence="1" key="1">
    <citation type="submission" date="2018-11" db="EMBL/GenBank/DDBJ databases">
        <authorList>
            <consortium name="Pathogen Informatics"/>
        </authorList>
    </citation>
    <scope>NUCLEOTIDE SEQUENCE</scope>
</reference>